<dbReference type="PANTHER" id="PTHR44591">
    <property type="entry name" value="STRESS RESPONSE REGULATOR PROTEIN 1"/>
    <property type="match status" value="1"/>
</dbReference>
<dbReference type="InterPro" id="IPR011006">
    <property type="entry name" value="CheY-like_superfamily"/>
</dbReference>
<accession>A0A8J7H6B5</accession>
<evidence type="ECO:0000313" key="4">
    <source>
        <dbReference type="EMBL" id="MBH8551159.1"/>
    </source>
</evidence>
<reference evidence="4 5" key="1">
    <citation type="journal article" date="2021" name="Int. J. Syst. Evol. Microbiol.">
        <title>Amazonocrinis nigriterrae gen. nov., sp. nov., Atlanticothrix silvestris gen. nov., sp. nov. and Dendronalium phyllosphericum gen. nov., sp. nov., nostocacean cyanobacteria from Brazilian environments.</title>
        <authorList>
            <person name="Alvarenga D.O."/>
            <person name="Andreote A.P.D."/>
            <person name="Branco L.H.Z."/>
            <person name="Delbaje E."/>
            <person name="Cruz R.B."/>
            <person name="Varani A.M."/>
            <person name="Fiore M.F."/>
        </authorList>
    </citation>
    <scope>NUCLEOTIDE SEQUENCE [LARGE SCALE GENOMIC DNA]</scope>
    <source>
        <strain evidence="4 5">CENA357</strain>
    </source>
</reference>
<dbReference type="Pfam" id="PF00072">
    <property type="entry name" value="Response_reg"/>
    <property type="match status" value="1"/>
</dbReference>
<dbReference type="EMBL" id="JAECZB010000002">
    <property type="protein sequence ID" value="MBH8551159.1"/>
    <property type="molecule type" value="Genomic_DNA"/>
</dbReference>
<dbReference type="Proteomes" id="UP000599391">
    <property type="component" value="Unassembled WGS sequence"/>
</dbReference>
<dbReference type="GO" id="GO:0000160">
    <property type="term" value="P:phosphorelay signal transduction system"/>
    <property type="evidence" value="ECO:0007669"/>
    <property type="project" value="InterPro"/>
</dbReference>
<name>A0A8J7H6B5_9CYAN</name>
<evidence type="ECO:0000313" key="5">
    <source>
        <dbReference type="Proteomes" id="UP000599391"/>
    </source>
</evidence>
<evidence type="ECO:0000256" key="1">
    <source>
        <dbReference type="ARBA" id="ARBA00022553"/>
    </source>
</evidence>
<dbReference type="PANTHER" id="PTHR44591:SF22">
    <property type="entry name" value="CHEY SUBFAMILY"/>
    <property type="match status" value="1"/>
</dbReference>
<evidence type="ECO:0000259" key="3">
    <source>
        <dbReference type="PROSITE" id="PS50110"/>
    </source>
</evidence>
<dbReference type="Gene3D" id="3.40.50.2300">
    <property type="match status" value="1"/>
</dbReference>
<comment type="caution">
    <text evidence="4">The sequence shown here is derived from an EMBL/GenBank/DDBJ whole genome shotgun (WGS) entry which is preliminary data.</text>
</comment>
<sequence length="128" mass="14258">MATKRVLIIDDEETIQTVVQFGIRMTAGWDVFTASSAPKGIQTAQIEQPDVILLDVMMPDMDGIATFKALQSHPDTKHIPVIFLTAKAQTSEKRQFNDLGVSGVITKPFNSLDLPDQIARILHWQLQL</sequence>
<proteinExistence type="predicted"/>
<dbReference type="SUPFAM" id="SSF52172">
    <property type="entry name" value="CheY-like"/>
    <property type="match status" value="1"/>
</dbReference>
<keyword evidence="5" id="KW-1185">Reference proteome</keyword>
<keyword evidence="1 2" id="KW-0597">Phosphoprotein</keyword>
<gene>
    <name evidence="4" type="ORF">I8751_01930</name>
</gene>
<feature type="modified residue" description="4-aspartylphosphate" evidence="2">
    <location>
        <position position="55"/>
    </location>
</feature>
<dbReference type="SMART" id="SM00448">
    <property type="entry name" value="REC"/>
    <property type="match status" value="1"/>
</dbReference>
<dbReference type="AlphaFoldDB" id="A0A8J7H6B5"/>
<dbReference type="PROSITE" id="PS50110">
    <property type="entry name" value="RESPONSE_REGULATORY"/>
    <property type="match status" value="1"/>
</dbReference>
<organism evidence="4 5">
    <name type="scientific">Atlanticothrix silvestris CENA357</name>
    <dbReference type="NCBI Taxonomy" id="1725252"/>
    <lineage>
        <taxon>Bacteria</taxon>
        <taxon>Bacillati</taxon>
        <taxon>Cyanobacteriota</taxon>
        <taxon>Cyanophyceae</taxon>
        <taxon>Nostocales</taxon>
        <taxon>Nodulariaceae</taxon>
        <taxon>Atlanticothrix</taxon>
        <taxon>Atlanticothrix silvestris</taxon>
    </lineage>
</organism>
<protein>
    <submittedName>
        <fullName evidence="4">Response regulator</fullName>
    </submittedName>
</protein>
<evidence type="ECO:0000256" key="2">
    <source>
        <dbReference type="PROSITE-ProRule" id="PRU00169"/>
    </source>
</evidence>
<dbReference type="RefSeq" id="WP_214437466.1">
    <property type="nucleotide sequence ID" value="NZ_JAECZB010000002.1"/>
</dbReference>
<dbReference type="CDD" id="cd17552">
    <property type="entry name" value="REC_RR468-like"/>
    <property type="match status" value="1"/>
</dbReference>
<dbReference type="InterPro" id="IPR001789">
    <property type="entry name" value="Sig_transdc_resp-reg_receiver"/>
</dbReference>
<feature type="domain" description="Response regulatory" evidence="3">
    <location>
        <begin position="5"/>
        <end position="122"/>
    </location>
</feature>
<dbReference type="InterPro" id="IPR050595">
    <property type="entry name" value="Bact_response_regulator"/>
</dbReference>